<accession>A0A7Z9BYW6</accession>
<gene>
    <name evidence="9" type="ORF">PL8927_750138</name>
</gene>
<dbReference type="InterPro" id="IPR014349">
    <property type="entry name" value="Rieske_Fe-S_prot"/>
</dbReference>
<dbReference type="GO" id="GO:0016705">
    <property type="term" value="F:oxidoreductase activity, acting on paired donors, with incorporation or reduction of molecular oxygen"/>
    <property type="evidence" value="ECO:0007669"/>
    <property type="project" value="UniProtKB-ARBA"/>
</dbReference>
<dbReference type="PRINTS" id="PR00162">
    <property type="entry name" value="RIESKE"/>
</dbReference>
<dbReference type="PANTHER" id="PTHR10134">
    <property type="entry name" value="CYTOCHROME B-C1 COMPLEX SUBUNIT RIESKE, MITOCHONDRIAL"/>
    <property type="match status" value="1"/>
</dbReference>
<evidence type="ECO:0000256" key="3">
    <source>
        <dbReference type="ARBA" id="ARBA00023004"/>
    </source>
</evidence>
<dbReference type="Proteomes" id="UP000184550">
    <property type="component" value="Unassembled WGS sequence"/>
</dbReference>
<dbReference type="InterPro" id="IPR005805">
    <property type="entry name" value="Rieske_Fe-S_prot_C"/>
</dbReference>
<keyword evidence="4" id="KW-0411">Iron-sulfur</keyword>
<dbReference type="SUPFAM" id="SSF50022">
    <property type="entry name" value="ISP domain"/>
    <property type="match status" value="1"/>
</dbReference>
<dbReference type="InterPro" id="IPR017941">
    <property type="entry name" value="Rieske_2Fe-2S"/>
</dbReference>
<keyword evidence="10" id="KW-1185">Reference proteome</keyword>
<feature type="signal peptide" evidence="7">
    <location>
        <begin position="1"/>
        <end position="24"/>
    </location>
</feature>
<feature type="domain" description="Rieske" evidence="8">
    <location>
        <begin position="42"/>
        <end position="137"/>
    </location>
</feature>
<dbReference type="EMBL" id="CZCU02000152">
    <property type="protein sequence ID" value="VXD22526.1"/>
    <property type="molecule type" value="Genomic_DNA"/>
</dbReference>
<protein>
    <submittedName>
        <fullName evidence="9">Rieske (2Fe-2S) domain protein</fullName>
    </submittedName>
</protein>
<dbReference type="PROSITE" id="PS51296">
    <property type="entry name" value="RIESKE"/>
    <property type="match status" value="1"/>
</dbReference>
<evidence type="ECO:0000313" key="9">
    <source>
        <dbReference type="EMBL" id="VXD22526.1"/>
    </source>
</evidence>
<dbReference type="GO" id="GO:0016020">
    <property type="term" value="C:membrane"/>
    <property type="evidence" value="ECO:0007669"/>
    <property type="project" value="InterPro"/>
</dbReference>
<keyword evidence="3" id="KW-0408">Iron</keyword>
<organism evidence="9 10">
    <name type="scientific">Planktothrix serta PCC 8927</name>
    <dbReference type="NCBI Taxonomy" id="671068"/>
    <lineage>
        <taxon>Bacteria</taxon>
        <taxon>Bacillati</taxon>
        <taxon>Cyanobacteriota</taxon>
        <taxon>Cyanophyceae</taxon>
        <taxon>Oscillatoriophycideae</taxon>
        <taxon>Oscillatoriales</taxon>
        <taxon>Microcoleaceae</taxon>
        <taxon>Planktothrix</taxon>
    </lineage>
</organism>
<keyword evidence="2" id="KW-0479">Metal-binding</keyword>
<keyword evidence="1" id="KW-0001">2Fe-2S</keyword>
<evidence type="ECO:0000256" key="2">
    <source>
        <dbReference type="ARBA" id="ARBA00022723"/>
    </source>
</evidence>
<dbReference type="AlphaFoldDB" id="A0A7Z9BYW6"/>
<comment type="caution">
    <text evidence="9">The sequence shown here is derived from an EMBL/GenBank/DDBJ whole genome shotgun (WGS) entry which is preliminary data.</text>
</comment>
<name>A0A7Z9BYW6_9CYAN</name>
<evidence type="ECO:0000256" key="1">
    <source>
        <dbReference type="ARBA" id="ARBA00022714"/>
    </source>
</evidence>
<dbReference type="InterPro" id="IPR036922">
    <property type="entry name" value="Rieske_2Fe-2S_sf"/>
</dbReference>
<evidence type="ECO:0000313" key="10">
    <source>
        <dbReference type="Proteomes" id="UP000184550"/>
    </source>
</evidence>
<sequence>MNRRTFLTWVGVGSLASFFPMALALCSSPKDATNSSPRPDGFIPVGTIQELDKKGSIFNSQLPALIIHNSKNSPDISAFNPTCPHAGCIVKWKANKEEFICPCHGSQFRADGQLMKGPAHQGLKAYLTKVEANIILVKTR</sequence>
<reference evidence="9" key="1">
    <citation type="submission" date="2019-10" db="EMBL/GenBank/DDBJ databases">
        <authorList>
            <consortium name="Genoscope - CEA"/>
            <person name="William W."/>
        </authorList>
    </citation>
    <scope>NUCLEOTIDE SEQUENCE [LARGE SCALE GENOMIC DNA]</scope>
    <source>
        <strain evidence="9">BBR_PRJEB10992</strain>
    </source>
</reference>
<dbReference type="GO" id="GO:0051537">
    <property type="term" value="F:2 iron, 2 sulfur cluster binding"/>
    <property type="evidence" value="ECO:0007669"/>
    <property type="project" value="UniProtKB-KW"/>
</dbReference>
<evidence type="ECO:0000256" key="7">
    <source>
        <dbReference type="SAM" id="SignalP"/>
    </source>
</evidence>
<dbReference type="OrthoDB" id="9767869at2"/>
<dbReference type="Gene3D" id="2.102.10.10">
    <property type="entry name" value="Rieske [2Fe-2S] iron-sulphur domain"/>
    <property type="match status" value="1"/>
</dbReference>
<keyword evidence="7" id="KW-0732">Signal</keyword>
<dbReference type="Pfam" id="PF00355">
    <property type="entry name" value="Rieske"/>
    <property type="match status" value="1"/>
</dbReference>
<feature type="chain" id="PRO_5031035525" evidence="7">
    <location>
        <begin position="25"/>
        <end position="140"/>
    </location>
</feature>
<evidence type="ECO:0000259" key="8">
    <source>
        <dbReference type="PROSITE" id="PS51296"/>
    </source>
</evidence>
<proteinExistence type="predicted"/>
<evidence type="ECO:0000256" key="4">
    <source>
        <dbReference type="ARBA" id="ARBA00023014"/>
    </source>
</evidence>
<comment type="cofactor">
    <cofactor evidence="6">
        <name>[2Fe-2S] cluster</name>
        <dbReference type="ChEBI" id="CHEBI:190135"/>
    </cofactor>
</comment>
<evidence type="ECO:0000256" key="5">
    <source>
        <dbReference type="ARBA" id="ARBA00023157"/>
    </source>
</evidence>
<keyword evidence="5" id="KW-1015">Disulfide bond</keyword>
<dbReference type="RefSeq" id="WP_083624855.1">
    <property type="nucleotide sequence ID" value="NZ_LR734877.1"/>
</dbReference>
<dbReference type="GO" id="GO:0004497">
    <property type="term" value="F:monooxygenase activity"/>
    <property type="evidence" value="ECO:0007669"/>
    <property type="project" value="UniProtKB-ARBA"/>
</dbReference>
<evidence type="ECO:0000256" key="6">
    <source>
        <dbReference type="ARBA" id="ARBA00034078"/>
    </source>
</evidence>
<dbReference type="GO" id="GO:0046872">
    <property type="term" value="F:metal ion binding"/>
    <property type="evidence" value="ECO:0007669"/>
    <property type="project" value="UniProtKB-KW"/>
</dbReference>